<evidence type="ECO:0000259" key="15">
    <source>
        <dbReference type="Pfam" id="PF07715"/>
    </source>
</evidence>
<dbReference type="SUPFAM" id="SSF56935">
    <property type="entry name" value="Porins"/>
    <property type="match status" value="1"/>
</dbReference>
<dbReference type="NCBIfam" id="TIGR01785">
    <property type="entry name" value="TonB-hemin"/>
    <property type="match status" value="1"/>
</dbReference>
<feature type="domain" description="TonB-dependent receptor-like beta-barrel" evidence="14">
    <location>
        <begin position="240"/>
        <end position="686"/>
    </location>
</feature>
<evidence type="ECO:0000256" key="10">
    <source>
        <dbReference type="PROSITE-ProRule" id="PRU01360"/>
    </source>
</evidence>
<dbReference type="RefSeq" id="WP_189992920.1">
    <property type="nucleotide sequence ID" value="NZ_BMZS01000010.1"/>
</dbReference>
<evidence type="ECO:0000256" key="9">
    <source>
        <dbReference type="ARBA" id="ARBA00023237"/>
    </source>
</evidence>
<evidence type="ECO:0000313" key="17">
    <source>
        <dbReference type="Proteomes" id="UP000630353"/>
    </source>
</evidence>
<dbReference type="Pfam" id="PF00593">
    <property type="entry name" value="TonB_dep_Rec_b-barrel"/>
    <property type="match status" value="1"/>
</dbReference>
<comment type="caution">
    <text evidence="16">The sequence shown here is derived from an EMBL/GenBank/DDBJ whole genome shotgun (WGS) entry which is preliminary data.</text>
</comment>
<reference evidence="16" key="1">
    <citation type="journal article" date="2014" name="Int. J. Syst. Evol. Microbiol.">
        <title>Complete genome sequence of Corynebacterium casei LMG S-19264T (=DSM 44701T), isolated from a smear-ripened cheese.</title>
        <authorList>
            <consortium name="US DOE Joint Genome Institute (JGI-PGF)"/>
            <person name="Walter F."/>
            <person name="Albersmeier A."/>
            <person name="Kalinowski J."/>
            <person name="Ruckert C."/>
        </authorList>
    </citation>
    <scope>NUCLEOTIDE SEQUENCE</scope>
    <source>
        <strain evidence="16">KCTC 42651</strain>
    </source>
</reference>
<evidence type="ECO:0000256" key="4">
    <source>
        <dbReference type="ARBA" id="ARBA00022452"/>
    </source>
</evidence>
<keyword evidence="9 10" id="KW-0998">Cell outer membrane</keyword>
<dbReference type="PANTHER" id="PTHR30069:SF41">
    <property type="entry name" value="HEME_HEMOPEXIN UTILIZATION PROTEIN C"/>
    <property type="match status" value="1"/>
</dbReference>
<dbReference type="InterPro" id="IPR011276">
    <property type="entry name" value="TonB_haem/Hb_rcpt"/>
</dbReference>
<evidence type="ECO:0000256" key="13">
    <source>
        <dbReference type="SAM" id="SignalP"/>
    </source>
</evidence>
<feature type="signal peptide" evidence="13">
    <location>
        <begin position="1"/>
        <end position="26"/>
    </location>
</feature>
<feature type="region of interest" description="Disordered" evidence="12">
    <location>
        <begin position="84"/>
        <end position="109"/>
    </location>
</feature>
<name>A0A918XUT9_9PROT</name>
<dbReference type="InterPro" id="IPR012910">
    <property type="entry name" value="Plug_dom"/>
</dbReference>
<dbReference type="GO" id="GO:0044718">
    <property type="term" value="P:siderophore transmembrane transport"/>
    <property type="evidence" value="ECO:0007669"/>
    <property type="project" value="TreeGrafter"/>
</dbReference>
<comment type="subcellular location">
    <subcellularLocation>
        <location evidence="1 10">Cell outer membrane</location>
        <topology evidence="1 10">Multi-pass membrane protein</topology>
    </subcellularLocation>
</comment>
<keyword evidence="7 11" id="KW-0798">TonB box</keyword>
<proteinExistence type="inferred from homology"/>
<dbReference type="Gene3D" id="2.170.130.10">
    <property type="entry name" value="TonB-dependent receptor, plug domain"/>
    <property type="match status" value="1"/>
</dbReference>
<evidence type="ECO:0000256" key="12">
    <source>
        <dbReference type="SAM" id="MobiDB-lite"/>
    </source>
</evidence>
<evidence type="ECO:0000256" key="7">
    <source>
        <dbReference type="ARBA" id="ARBA00023077"/>
    </source>
</evidence>
<keyword evidence="6 13" id="KW-0732">Signal</keyword>
<evidence type="ECO:0000256" key="2">
    <source>
        <dbReference type="ARBA" id="ARBA00009810"/>
    </source>
</evidence>
<keyword evidence="3 10" id="KW-0813">Transport</keyword>
<evidence type="ECO:0000313" key="16">
    <source>
        <dbReference type="EMBL" id="GHD57866.1"/>
    </source>
</evidence>
<dbReference type="Pfam" id="PF07715">
    <property type="entry name" value="Plug"/>
    <property type="match status" value="1"/>
</dbReference>
<feature type="domain" description="TonB-dependent receptor plug" evidence="15">
    <location>
        <begin position="66"/>
        <end position="168"/>
    </location>
</feature>
<protein>
    <submittedName>
        <fullName evidence="16">Ligand-gated channel protein</fullName>
    </submittedName>
</protein>
<feature type="chain" id="PRO_5036698909" evidence="13">
    <location>
        <begin position="27"/>
        <end position="715"/>
    </location>
</feature>
<dbReference type="AlphaFoldDB" id="A0A918XUT9"/>
<dbReference type="Proteomes" id="UP000630353">
    <property type="component" value="Unassembled WGS sequence"/>
</dbReference>
<keyword evidence="4 10" id="KW-1134">Transmembrane beta strand</keyword>
<evidence type="ECO:0000256" key="8">
    <source>
        <dbReference type="ARBA" id="ARBA00023136"/>
    </source>
</evidence>
<feature type="compositionally biased region" description="Polar residues" evidence="12">
    <location>
        <begin position="373"/>
        <end position="386"/>
    </location>
</feature>
<evidence type="ECO:0000256" key="5">
    <source>
        <dbReference type="ARBA" id="ARBA00022692"/>
    </source>
</evidence>
<dbReference type="CDD" id="cd01347">
    <property type="entry name" value="ligand_gated_channel"/>
    <property type="match status" value="1"/>
</dbReference>
<evidence type="ECO:0000256" key="11">
    <source>
        <dbReference type="RuleBase" id="RU003357"/>
    </source>
</evidence>
<dbReference type="Gene3D" id="2.40.170.20">
    <property type="entry name" value="TonB-dependent receptor, beta-barrel domain"/>
    <property type="match status" value="1"/>
</dbReference>
<evidence type="ECO:0000256" key="3">
    <source>
        <dbReference type="ARBA" id="ARBA00022448"/>
    </source>
</evidence>
<evidence type="ECO:0000256" key="1">
    <source>
        <dbReference type="ARBA" id="ARBA00004571"/>
    </source>
</evidence>
<keyword evidence="5 10" id="KW-0812">Transmembrane</keyword>
<sequence length="715" mass="75183">MHPITRAAMVTALLAGTALGSGTASAQSAGGSPATTPATEAPASPASLALDEISVSATRSPGPAFSYPGMVTVIERDQIDREDPSATGDLFRSTPGVFFEGGPRRTGQVPSIRGFEGENVQVRIDGTRQNFVSGHDGRFFLDPEMIGGAEALRGPASSLYGSGAIGGVLSFRTLDAADLLAPDETVGGRVKVGYQGVNDEFLTSLSAAGRPSKDTEVVGAVTRRASGDIRLGNGQDLDSEDDILTGLVKGKARFGDGVELTLSYLGFKNDAVEPDNGQDGNAVGSTTPLVDKTIRNDTVSTRVNWTPSFAGWVDLDAQLYFAETSDKEENPTDGSTSKQTVESVGFDVSNRTRLAVAEGTRLTLVYGVDGNRDTQTGSDTASSDGTQDGVPDADATLFGAYVQGEFEIASVLPGTLRVIPGVRFDYFETEADGESGNEADEVSPKLGVSYEPVPGLIGFASAGRAFRAPSFNELYLDGTHFAIPLGGGVTAVNSFVPNPDLEPETADTVEFGAGYQARDLIGRGDSFRVKGSYYYSRVDNLIDIQVNTSGPTTGCFVPTAGPCNAGTTTSVNRAEAELSGVEIEAGYDHPRFYAKAGFNSIDGEDTDTGEKLGILKADTITTDVGVKLREIDSVIGVQGEFAGRFDKVDDAADERAGYSVFDVYLQWAPSAPTLKGVVVNLGVDNVFDRDYERVHAGVSEPGRNYKASIGYRLAF</sequence>
<dbReference type="InterPro" id="IPR037066">
    <property type="entry name" value="Plug_dom_sf"/>
</dbReference>
<evidence type="ECO:0000259" key="14">
    <source>
        <dbReference type="Pfam" id="PF00593"/>
    </source>
</evidence>
<keyword evidence="8 10" id="KW-0472">Membrane</keyword>
<comment type="similarity">
    <text evidence="2 10 11">Belongs to the TonB-dependent receptor family.</text>
</comment>
<gene>
    <name evidence="16" type="ORF">GCM10017083_39870</name>
</gene>
<evidence type="ECO:0000256" key="6">
    <source>
        <dbReference type="ARBA" id="ARBA00022729"/>
    </source>
</evidence>
<dbReference type="InterPro" id="IPR000531">
    <property type="entry name" value="Beta-barrel_TonB"/>
</dbReference>
<reference evidence="16" key="2">
    <citation type="submission" date="2020-09" db="EMBL/GenBank/DDBJ databases">
        <authorList>
            <person name="Sun Q."/>
            <person name="Kim S."/>
        </authorList>
    </citation>
    <scope>NUCLEOTIDE SEQUENCE</scope>
    <source>
        <strain evidence="16">KCTC 42651</strain>
    </source>
</reference>
<dbReference type="InterPro" id="IPR039426">
    <property type="entry name" value="TonB-dep_rcpt-like"/>
</dbReference>
<accession>A0A918XUT9</accession>
<dbReference type="PROSITE" id="PS52016">
    <property type="entry name" value="TONB_DEPENDENT_REC_3"/>
    <property type="match status" value="1"/>
</dbReference>
<feature type="region of interest" description="Disordered" evidence="12">
    <location>
        <begin position="21"/>
        <end position="44"/>
    </location>
</feature>
<dbReference type="GO" id="GO:0009279">
    <property type="term" value="C:cell outer membrane"/>
    <property type="evidence" value="ECO:0007669"/>
    <property type="project" value="UniProtKB-SubCell"/>
</dbReference>
<dbReference type="NCBIfam" id="TIGR01786">
    <property type="entry name" value="TonB-hemlactrns"/>
    <property type="match status" value="1"/>
</dbReference>
<keyword evidence="17" id="KW-1185">Reference proteome</keyword>
<dbReference type="InterPro" id="IPR010949">
    <property type="entry name" value="TonB_Hb/transfer/lactofer_rcpt"/>
</dbReference>
<dbReference type="GO" id="GO:0015232">
    <property type="term" value="F:heme transmembrane transporter activity"/>
    <property type="evidence" value="ECO:0007669"/>
    <property type="project" value="InterPro"/>
</dbReference>
<dbReference type="EMBL" id="BMZS01000010">
    <property type="protein sequence ID" value="GHD57866.1"/>
    <property type="molecule type" value="Genomic_DNA"/>
</dbReference>
<feature type="region of interest" description="Disordered" evidence="12">
    <location>
        <begin position="368"/>
        <end position="389"/>
    </location>
</feature>
<dbReference type="InterPro" id="IPR036942">
    <property type="entry name" value="Beta-barrel_TonB_sf"/>
</dbReference>
<dbReference type="PANTHER" id="PTHR30069">
    <property type="entry name" value="TONB-DEPENDENT OUTER MEMBRANE RECEPTOR"/>
    <property type="match status" value="1"/>
</dbReference>
<organism evidence="16 17">
    <name type="scientific">Thalassobaculum fulvum</name>
    <dbReference type="NCBI Taxonomy" id="1633335"/>
    <lineage>
        <taxon>Bacteria</taxon>
        <taxon>Pseudomonadati</taxon>
        <taxon>Pseudomonadota</taxon>
        <taxon>Alphaproteobacteria</taxon>
        <taxon>Rhodospirillales</taxon>
        <taxon>Thalassobaculaceae</taxon>
        <taxon>Thalassobaculum</taxon>
    </lineage>
</organism>
<dbReference type="GO" id="GO:0015344">
    <property type="term" value="F:siderophore uptake transmembrane transporter activity"/>
    <property type="evidence" value="ECO:0007669"/>
    <property type="project" value="TreeGrafter"/>
</dbReference>